<sequence length="149" mass="17191">MGSWNAAKEAAGLETYYAGEFGGSDIEPKPDDVDIPEDTDWESLSGNQRWYYKNRQREIDRKEDRRARLRYWLHTYKGEECACERCGEDRPATLDFHHTGEKTMGISRMVVRGFSRDSILAEIAECEVLCANCHREEHYVVPDEPPSQG</sequence>
<comment type="caution">
    <text evidence="2">The sequence shown here is derived from an EMBL/GenBank/DDBJ whole genome shotgun (WGS) entry which is preliminary data.</text>
</comment>
<dbReference type="AlphaFoldDB" id="A0AAV3T0X8"/>
<organism evidence="2 3">
    <name type="scientific">Salarchaeum japonicum</name>
    <dbReference type="NCBI Taxonomy" id="555573"/>
    <lineage>
        <taxon>Archaea</taxon>
        <taxon>Methanobacteriati</taxon>
        <taxon>Methanobacteriota</taxon>
        <taxon>Stenosarchaea group</taxon>
        <taxon>Halobacteria</taxon>
        <taxon>Halobacteriales</taxon>
        <taxon>Halobacteriaceae</taxon>
    </lineage>
</organism>
<keyword evidence="3" id="KW-1185">Reference proteome</keyword>
<evidence type="ECO:0000313" key="2">
    <source>
        <dbReference type="EMBL" id="GAA0649899.1"/>
    </source>
</evidence>
<accession>A0AAV3T0X8</accession>
<evidence type="ECO:0000256" key="1">
    <source>
        <dbReference type="SAM" id="MobiDB-lite"/>
    </source>
</evidence>
<feature type="region of interest" description="Disordered" evidence="1">
    <location>
        <begin position="20"/>
        <end position="41"/>
    </location>
</feature>
<proteinExistence type="predicted"/>
<dbReference type="EMBL" id="BAAADU010000002">
    <property type="protein sequence ID" value="GAA0649899.1"/>
    <property type="molecule type" value="Genomic_DNA"/>
</dbReference>
<evidence type="ECO:0008006" key="4">
    <source>
        <dbReference type="Google" id="ProtNLM"/>
    </source>
</evidence>
<reference evidence="2 3" key="1">
    <citation type="journal article" date="2019" name="Int. J. Syst. Evol. Microbiol.">
        <title>The Global Catalogue of Microorganisms (GCM) 10K type strain sequencing project: providing services to taxonomists for standard genome sequencing and annotation.</title>
        <authorList>
            <consortium name="The Broad Institute Genomics Platform"/>
            <consortium name="The Broad Institute Genome Sequencing Center for Infectious Disease"/>
            <person name="Wu L."/>
            <person name="Ma J."/>
        </authorList>
    </citation>
    <scope>NUCLEOTIDE SEQUENCE [LARGE SCALE GENOMIC DNA]</scope>
    <source>
        <strain evidence="2 3">JCM 16327</strain>
    </source>
</reference>
<name>A0AAV3T0X8_9EURY</name>
<evidence type="ECO:0000313" key="3">
    <source>
        <dbReference type="Proteomes" id="UP001500194"/>
    </source>
</evidence>
<gene>
    <name evidence="2" type="ORF">GCM10009019_10870</name>
</gene>
<dbReference type="Proteomes" id="UP001500194">
    <property type="component" value="Unassembled WGS sequence"/>
</dbReference>
<protein>
    <recommendedName>
        <fullName evidence="4">HNH endonuclease</fullName>
    </recommendedName>
</protein>